<name>A0A9X1Y1S3_9BACL</name>
<dbReference type="RefSeq" id="WP_248553392.1">
    <property type="nucleotide sequence ID" value="NZ_JALPRK010000023.1"/>
</dbReference>
<accession>A0A9X1Y1S3</accession>
<evidence type="ECO:0000256" key="1">
    <source>
        <dbReference type="SAM" id="MobiDB-lite"/>
    </source>
</evidence>
<evidence type="ECO:0000313" key="2">
    <source>
        <dbReference type="EMBL" id="MCK8489354.1"/>
    </source>
</evidence>
<proteinExistence type="predicted"/>
<keyword evidence="3" id="KW-1185">Reference proteome</keyword>
<dbReference type="AlphaFoldDB" id="A0A9X1Y1S3"/>
<comment type="caution">
    <text evidence="2">The sequence shown here is derived from an EMBL/GenBank/DDBJ whole genome shotgun (WGS) entry which is preliminary data.</text>
</comment>
<gene>
    <name evidence="2" type="ORF">M0651_19455</name>
</gene>
<reference evidence="2" key="1">
    <citation type="submission" date="2022-04" db="EMBL/GenBank/DDBJ databases">
        <authorList>
            <person name="Seo M.-J."/>
        </authorList>
    </citation>
    <scope>NUCLEOTIDE SEQUENCE</scope>
    <source>
        <strain evidence="2">MBLB2552</strain>
    </source>
</reference>
<feature type="region of interest" description="Disordered" evidence="1">
    <location>
        <begin position="25"/>
        <end position="54"/>
    </location>
</feature>
<protein>
    <submittedName>
        <fullName evidence="2">Uncharacterized protein</fullName>
    </submittedName>
</protein>
<organism evidence="2 3">
    <name type="scientific">Paenibacillus mellifer</name>
    <dbReference type="NCBI Taxonomy" id="2937794"/>
    <lineage>
        <taxon>Bacteria</taxon>
        <taxon>Bacillati</taxon>
        <taxon>Bacillota</taxon>
        <taxon>Bacilli</taxon>
        <taxon>Bacillales</taxon>
        <taxon>Paenibacillaceae</taxon>
        <taxon>Paenibacillus</taxon>
    </lineage>
</organism>
<evidence type="ECO:0000313" key="3">
    <source>
        <dbReference type="Proteomes" id="UP001139534"/>
    </source>
</evidence>
<dbReference type="Proteomes" id="UP001139534">
    <property type="component" value="Unassembled WGS sequence"/>
</dbReference>
<sequence length="54" mass="6105">MPNHDQEPIETDGDPRTIYEDTTLHTRSGFMPEQPDVTAYEPVSGDAEQNQTRS</sequence>
<dbReference type="EMBL" id="JALPRK010000023">
    <property type="protein sequence ID" value="MCK8489354.1"/>
    <property type="molecule type" value="Genomic_DNA"/>
</dbReference>